<dbReference type="SUPFAM" id="SSF81383">
    <property type="entry name" value="F-box domain"/>
    <property type="match status" value="1"/>
</dbReference>
<dbReference type="Pfam" id="PF03478">
    <property type="entry name" value="Beta-prop_KIB1-4"/>
    <property type="match status" value="1"/>
</dbReference>
<gene>
    <name evidence="3" type="ORF">FSB_LOCUS53757</name>
</gene>
<dbReference type="InterPro" id="IPR005174">
    <property type="entry name" value="KIB1-4_b-propeller"/>
</dbReference>
<dbReference type="InterPro" id="IPR001810">
    <property type="entry name" value="F-box_dom"/>
</dbReference>
<dbReference type="AlphaFoldDB" id="A0A2N9IND4"/>
<dbReference type="InterPro" id="IPR036047">
    <property type="entry name" value="F-box-like_dom_sf"/>
</dbReference>
<organism evidence="3">
    <name type="scientific">Fagus sylvatica</name>
    <name type="common">Beechnut</name>
    <dbReference type="NCBI Taxonomy" id="28930"/>
    <lineage>
        <taxon>Eukaryota</taxon>
        <taxon>Viridiplantae</taxon>
        <taxon>Streptophyta</taxon>
        <taxon>Embryophyta</taxon>
        <taxon>Tracheophyta</taxon>
        <taxon>Spermatophyta</taxon>
        <taxon>Magnoliopsida</taxon>
        <taxon>eudicotyledons</taxon>
        <taxon>Gunneridae</taxon>
        <taxon>Pentapetalae</taxon>
        <taxon>rosids</taxon>
        <taxon>fabids</taxon>
        <taxon>Fagales</taxon>
        <taxon>Fagaceae</taxon>
        <taxon>Fagus</taxon>
    </lineage>
</organism>
<dbReference type="Pfam" id="PF00646">
    <property type="entry name" value="F-box"/>
    <property type="match status" value="1"/>
</dbReference>
<evidence type="ECO:0000313" key="3">
    <source>
        <dbReference type="EMBL" id="SPD25875.1"/>
    </source>
</evidence>
<proteinExistence type="predicted"/>
<reference evidence="3" key="1">
    <citation type="submission" date="2018-02" db="EMBL/GenBank/DDBJ databases">
        <authorList>
            <person name="Cohen D.B."/>
            <person name="Kent A.D."/>
        </authorList>
    </citation>
    <scope>NUCLEOTIDE SEQUENCE</scope>
</reference>
<feature type="domain" description="KIB1-4 beta-propeller" evidence="2">
    <location>
        <begin position="92"/>
        <end position="331"/>
    </location>
</feature>
<evidence type="ECO:0000259" key="1">
    <source>
        <dbReference type="Pfam" id="PF00646"/>
    </source>
</evidence>
<dbReference type="EMBL" id="OIVN01006135">
    <property type="protein sequence ID" value="SPD25875.1"/>
    <property type="molecule type" value="Genomic_DNA"/>
</dbReference>
<sequence length="430" mass="49927">MVLQGGSDINLRRPRNKKKRLVDNNNLRPWSELPEALVHLITKQLGAIDYLMFGCVCRGWRSYVVVHRQEFMASQPPLVVFLSTLAQKSCYFYSIFDQKTYKATLPNLIGKSCYSLTCGYLVMEDKKKMGHSQIWLLNPFTRHELRFSCPPNPYSSVILASLAMPVREFVIIAIGCGYPFLQFCRSSDVNWTVYDYNDKFKGGVTDDQRWFVDVVVFKGKIYVLTNLGEIGVLNLNSHSYVTLLEVKSIGAWNYALQLLAFDDQLLMICRVEPFEKKENLVYELNFLKMEWVKMQNFGDQALFLGHRKSLGFSNITKWRDSRQSLNCIYNLGIPTDKYTIHFLGGRYPQSLTFPIIQRRRRCMHVTDDDCCVDDDFCFDDNFCFDDDCCFNDNCCFDVPSRKISIPEDSTDVQFWYFPHLSCNVDVLSDD</sequence>
<dbReference type="PANTHER" id="PTHR45463:SF8">
    <property type="entry name" value="OS09G0392200 PROTEIN"/>
    <property type="match status" value="1"/>
</dbReference>
<protein>
    <submittedName>
        <fullName evidence="3">Uncharacterized protein</fullName>
    </submittedName>
</protein>
<feature type="domain" description="F-box" evidence="1">
    <location>
        <begin position="30"/>
        <end position="64"/>
    </location>
</feature>
<evidence type="ECO:0000259" key="2">
    <source>
        <dbReference type="Pfam" id="PF03478"/>
    </source>
</evidence>
<name>A0A2N9IND4_FAGSY</name>
<dbReference type="PANTHER" id="PTHR45463">
    <property type="entry name" value="OS09G0392200 PROTEIN"/>
    <property type="match status" value="1"/>
</dbReference>
<accession>A0A2N9IND4</accession>